<keyword evidence="2" id="KW-0479">Metal-binding</keyword>
<protein>
    <submittedName>
        <fullName evidence="5">Aldolase/citrate lyase family protein</fullName>
    </submittedName>
</protein>
<keyword evidence="3 5" id="KW-0456">Lyase</keyword>
<evidence type="ECO:0000313" key="5">
    <source>
        <dbReference type="EMBL" id="MEX6686007.1"/>
    </source>
</evidence>
<evidence type="ECO:0000256" key="2">
    <source>
        <dbReference type="ARBA" id="ARBA00022723"/>
    </source>
</evidence>
<dbReference type="GO" id="GO:0016829">
    <property type="term" value="F:lyase activity"/>
    <property type="evidence" value="ECO:0007669"/>
    <property type="project" value="UniProtKB-KW"/>
</dbReference>
<evidence type="ECO:0000256" key="3">
    <source>
        <dbReference type="ARBA" id="ARBA00023239"/>
    </source>
</evidence>
<accession>A0ABV3Z826</accession>
<dbReference type="SUPFAM" id="SSF51621">
    <property type="entry name" value="Phosphoenolpyruvate/pyruvate domain"/>
    <property type="match status" value="1"/>
</dbReference>
<dbReference type="RefSeq" id="WP_369327396.1">
    <property type="nucleotide sequence ID" value="NZ_JAULBC010000001.1"/>
</dbReference>
<feature type="domain" description="HpcH/HpaI aldolase/citrate lyase" evidence="4">
    <location>
        <begin position="22"/>
        <end position="241"/>
    </location>
</feature>
<dbReference type="PANTHER" id="PTHR30502">
    <property type="entry name" value="2-KETO-3-DEOXY-L-RHAMNONATE ALDOLASE"/>
    <property type="match status" value="1"/>
</dbReference>
<evidence type="ECO:0000259" key="4">
    <source>
        <dbReference type="Pfam" id="PF03328"/>
    </source>
</evidence>
<comment type="caution">
    <text evidence="5">The sequence shown here is derived from an EMBL/GenBank/DDBJ whole genome shotgun (WGS) entry which is preliminary data.</text>
</comment>
<dbReference type="InterPro" id="IPR050251">
    <property type="entry name" value="HpcH-HpaI_aldolase"/>
</dbReference>
<dbReference type="Gene3D" id="3.20.20.60">
    <property type="entry name" value="Phosphoenolpyruvate-binding domains"/>
    <property type="match status" value="1"/>
</dbReference>
<comment type="similarity">
    <text evidence="1">Belongs to the HpcH/HpaI aldolase family.</text>
</comment>
<organism evidence="5 6">
    <name type="scientific">Danxiaibacter flavus</name>
    <dbReference type="NCBI Taxonomy" id="3049108"/>
    <lineage>
        <taxon>Bacteria</taxon>
        <taxon>Pseudomonadati</taxon>
        <taxon>Bacteroidota</taxon>
        <taxon>Chitinophagia</taxon>
        <taxon>Chitinophagales</taxon>
        <taxon>Chitinophagaceae</taxon>
        <taxon>Danxiaibacter</taxon>
    </lineage>
</organism>
<dbReference type="EMBL" id="JAULBC010000001">
    <property type="protein sequence ID" value="MEX6686007.1"/>
    <property type="molecule type" value="Genomic_DNA"/>
</dbReference>
<dbReference type="InterPro" id="IPR040442">
    <property type="entry name" value="Pyrv_kinase-like_dom_sf"/>
</dbReference>
<evidence type="ECO:0000256" key="1">
    <source>
        <dbReference type="ARBA" id="ARBA00005568"/>
    </source>
</evidence>
<gene>
    <name evidence="5" type="ORF">QTN47_00790</name>
</gene>
<dbReference type="InterPro" id="IPR015813">
    <property type="entry name" value="Pyrv/PenolPyrv_kinase-like_dom"/>
</dbReference>
<proteinExistence type="inferred from homology"/>
<dbReference type="InterPro" id="IPR005000">
    <property type="entry name" value="Aldolase/citrate-lyase_domain"/>
</dbReference>
<evidence type="ECO:0000313" key="6">
    <source>
        <dbReference type="Proteomes" id="UP001560573"/>
    </source>
</evidence>
<sequence length="260" mass="28859">MKNISPDWSLKKKLQNRQLTIGSWLTIPHQSVVEIMATAGFEWLTLDLEHAAIDISQVMNLTAIIQGKGMKALARVSKNEEVIIKRVLDAGVDGVIVPTVKNAEEAKMAVEFVKYPPVGKRGVGLNRAQNYGIAFDEYKDWLTNEAVVIAQIEHIEAVQNLEEIVAVEGIDGIIVGPYDLSASMGMPGNYEHPDVQKALARVDEVMLKSGKPLGFHVIQSDYNKVMEKVNKGYTFLAFSIDFFFLGDKAREQMALLKQSV</sequence>
<dbReference type="PANTHER" id="PTHR30502:SF0">
    <property type="entry name" value="PHOSPHOENOLPYRUVATE CARBOXYLASE FAMILY PROTEIN"/>
    <property type="match status" value="1"/>
</dbReference>
<dbReference type="Pfam" id="PF03328">
    <property type="entry name" value="HpcH_HpaI"/>
    <property type="match status" value="1"/>
</dbReference>
<reference evidence="5 6" key="1">
    <citation type="submission" date="2023-07" db="EMBL/GenBank/DDBJ databases">
        <authorList>
            <person name="Lian W.-H."/>
        </authorList>
    </citation>
    <scope>NUCLEOTIDE SEQUENCE [LARGE SCALE GENOMIC DNA]</scope>
    <source>
        <strain evidence="5 6">SYSU DXS3180</strain>
    </source>
</reference>
<name>A0ABV3Z826_9BACT</name>
<keyword evidence="6" id="KW-1185">Reference proteome</keyword>
<dbReference type="Proteomes" id="UP001560573">
    <property type="component" value="Unassembled WGS sequence"/>
</dbReference>